<keyword evidence="1" id="KW-0812">Transmembrane</keyword>
<evidence type="ECO:0000313" key="3">
    <source>
        <dbReference type="Proteomes" id="UP000237105"/>
    </source>
</evidence>
<comment type="caution">
    <text evidence="2">The sequence shown here is derived from an EMBL/GenBank/DDBJ whole genome shotgun (WGS) entry which is preliminary data.</text>
</comment>
<protein>
    <submittedName>
        <fullName evidence="2">Uncharacterized protein</fullName>
    </submittedName>
</protein>
<reference evidence="3" key="1">
    <citation type="submission" date="2016-06" db="EMBL/GenBank/DDBJ databases">
        <title>Parallel loss of symbiosis genes in relatives of nitrogen-fixing non-legume Parasponia.</title>
        <authorList>
            <person name="Van Velzen R."/>
            <person name="Holmer R."/>
            <person name="Bu F."/>
            <person name="Rutten L."/>
            <person name="Van Zeijl A."/>
            <person name="Liu W."/>
            <person name="Santuari L."/>
            <person name="Cao Q."/>
            <person name="Sharma T."/>
            <person name="Shen D."/>
            <person name="Roswanjaya Y."/>
            <person name="Wardhani T."/>
            <person name="Kalhor M.S."/>
            <person name="Jansen J."/>
            <person name="Van den Hoogen J."/>
            <person name="Gungor B."/>
            <person name="Hartog M."/>
            <person name="Hontelez J."/>
            <person name="Verver J."/>
            <person name="Yang W.-C."/>
            <person name="Schijlen E."/>
            <person name="Repin R."/>
            <person name="Schilthuizen M."/>
            <person name="Schranz E."/>
            <person name="Heidstra R."/>
            <person name="Miyata K."/>
            <person name="Fedorova E."/>
            <person name="Kohlen W."/>
            <person name="Bisseling T."/>
            <person name="Smit S."/>
            <person name="Geurts R."/>
        </authorList>
    </citation>
    <scope>NUCLEOTIDE SEQUENCE [LARGE SCALE GENOMIC DNA]</scope>
    <source>
        <strain evidence="3">cv. WU1-14</strain>
    </source>
</reference>
<sequence>MTLFYNINFKDWSCLALLFVVGTAIIISKLLGKRFKLLLGPKLSPTRRQPEPLHPRITSEEIWRCFHAVDGPVQSHDILFPRAFERGPPDPRCRVRVKDPKRSVQHLHVQRIGHDLHCLW</sequence>
<dbReference type="OrthoDB" id="10470271at2759"/>
<feature type="transmembrane region" description="Helical" evidence="1">
    <location>
        <begin position="12"/>
        <end position="32"/>
    </location>
</feature>
<evidence type="ECO:0000256" key="1">
    <source>
        <dbReference type="SAM" id="Phobius"/>
    </source>
</evidence>
<proteinExistence type="predicted"/>
<dbReference type="EMBL" id="JXTB01000037">
    <property type="protein sequence ID" value="PON72847.1"/>
    <property type="molecule type" value="Genomic_DNA"/>
</dbReference>
<dbReference type="AlphaFoldDB" id="A0A2P5DHR9"/>
<keyword evidence="3" id="KW-1185">Reference proteome</keyword>
<keyword evidence="1" id="KW-0472">Membrane</keyword>
<accession>A0A2P5DHR9</accession>
<dbReference type="Proteomes" id="UP000237105">
    <property type="component" value="Unassembled WGS sequence"/>
</dbReference>
<gene>
    <name evidence="2" type="ORF">PanWU01x14_063160</name>
</gene>
<keyword evidence="1" id="KW-1133">Transmembrane helix</keyword>
<name>A0A2P5DHR9_PARAD</name>
<organism evidence="2 3">
    <name type="scientific">Parasponia andersonii</name>
    <name type="common">Sponia andersonii</name>
    <dbReference type="NCBI Taxonomy" id="3476"/>
    <lineage>
        <taxon>Eukaryota</taxon>
        <taxon>Viridiplantae</taxon>
        <taxon>Streptophyta</taxon>
        <taxon>Embryophyta</taxon>
        <taxon>Tracheophyta</taxon>
        <taxon>Spermatophyta</taxon>
        <taxon>Magnoliopsida</taxon>
        <taxon>eudicotyledons</taxon>
        <taxon>Gunneridae</taxon>
        <taxon>Pentapetalae</taxon>
        <taxon>rosids</taxon>
        <taxon>fabids</taxon>
        <taxon>Rosales</taxon>
        <taxon>Cannabaceae</taxon>
        <taxon>Parasponia</taxon>
    </lineage>
</organism>
<evidence type="ECO:0000313" key="2">
    <source>
        <dbReference type="EMBL" id="PON72847.1"/>
    </source>
</evidence>